<dbReference type="Proteomes" id="UP000653472">
    <property type="component" value="Unassembled WGS sequence"/>
</dbReference>
<dbReference type="PANTHER" id="PTHR43281">
    <property type="entry name" value="FARNESYL DIPHOSPHATE SYNTHASE"/>
    <property type="match status" value="1"/>
</dbReference>
<gene>
    <name evidence="8" type="ORF">G7Y82_13160</name>
</gene>
<dbReference type="InterPro" id="IPR000092">
    <property type="entry name" value="Polyprenyl_synt"/>
</dbReference>
<dbReference type="CDD" id="cd00685">
    <property type="entry name" value="Trans_IPPS_HT"/>
    <property type="match status" value="1"/>
</dbReference>
<organism evidence="8 9">
    <name type="scientific">Solimonas marina</name>
    <dbReference type="NCBI Taxonomy" id="2714601"/>
    <lineage>
        <taxon>Bacteria</taxon>
        <taxon>Pseudomonadati</taxon>
        <taxon>Pseudomonadota</taxon>
        <taxon>Gammaproteobacteria</taxon>
        <taxon>Nevskiales</taxon>
        <taxon>Nevskiaceae</taxon>
        <taxon>Solimonas</taxon>
    </lineage>
</organism>
<accession>A0A969WB45</accession>
<protein>
    <submittedName>
        <fullName evidence="8">Geranyl transferase</fullName>
    </submittedName>
</protein>
<dbReference type="GO" id="GO:0016114">
    <property type="term" value="P:terpenoid biosynthetic process"/>
    <property type="evidence" value="ECO:0007669"/>
    <property type="project" value="UniProtKB-ARBA"/>
</dbReference>
<keyword evidence="4" id="KW-0479">Metal-binding</keyword>
<dbReference type="SFLD" id="SFLDG01017">
    <property type="entry name" value="Polyprenyl_Transferase_Like"/>
    <property type="match status" value="1"/>
</dbReference>
<dbReference type="GO" id="GO:0005737">
    <property type="term" value="C:cytoplasm"/>
    <property type="evidence" value="ECO:0007669"/>
    <property type="project" value="UniProtKB-ARBA"/>
</dbReference>
<comment type="caution">
    <text evidence="8">The sequence shown here is derived from an EMBL/GenBank/DDBJ whole genome shotgun (WGS) entry which is preliminary data.</text>
</comment>
<reference evidence="8" key="1">
    <citation type="submission" date="2020-03" db="EMBL/GenBank/DDBJ databases">
        <title>Solimonas marina sp. nov., isolated from deep seawater of the Pacific Ocean.</title>
        <authorList>
            <person name="Liu X."/>
            <person name="Lai Q."/>
            <person name="Sun F."/>
            <person name="Gai Y."/>
            <person name="Li G."/>
            <person name="Shao Z."/>
        </authorList>
    </citation>
    <scope>NUCLEOTIDE SEQUENCE</scope>
    <source>
        <strain evidence="8">C16B3</strain>
    </source>
</reference>
<dbReference type="GO" id="GO:0004659">
    <property type="term" value="F:prenyltransferase activity"/>
    <property type="evidence" value="ECO:0007669"/>
    <property type="project" value="InterPro"/>
</dbReference>
<evidence type="ECO:0000256" key="4">
    <source>
        <dbReference type="ARBA" id="ARBA00022723"/>
    </source>
</evidence>
<dbReference type="Gene3D" id="1.10.600.10">
    <property type="entry name" value="Farnesyl Diphosphate Synthase"/>
    <property type="match status" value="1"/>
</dbReference>
<dbReference type="RefSeq" id="WP_168148591.1">
    <property type="nucleotide sequence ID" value="NZ_JAAVXB010000007.1"/>
</dbReference>
<dbReference type="NCBIfam" id="NF045485">
    <property type="entry name" value="FPPsyn"/>
    <property type="match status" value="1"/>
</dbReference>
<dbReference type="InterPro" id="IPR033749">
    <property type="entry name" value="Polyprenyl_synt_CS"/>
</dbReference>
<sequence>MSAPFAERLAPYRQRLDDSFARWLPTAQTYPARLHEAMRYASDGGKRLRPLLVYAAGEVLGLPARALDAAACAIEMIHVYSLVHDDLPAMDDDALRRGRPTTHVAYDEATAILVGDALQTQAFHVIAADDASGIDAAQRLRMIAVLAEAAGSRGMVGGQAVDLESEGRTLSLAELEALHVHKTGAMIRACLQLATLAAGERPPAQVEALDHYGKCIGLAFQIQDDILDIESSSAALGKTAGKDEAHLKSTYPSVMGLPAAKVRAAELFESARESLAIFSDAAEPLLWLSRHIEGRDR</sequence>
<dbReference type="InterPro" id="IPR053378">
    <property type="entry name" value="Prenyl_diphosphate_synthase"/>
</dbReference>
<dbReference type="GO" id="GO:0046872">
    <property type="term" value="F:metal ion binding"/>
    <property type="evidence" value="ECO:0007669"/>
    <property type="project" value="UniProtKB-KW"/>
</dbReference>
<evidence type="ECO:0000256" key="5">
    <source>
        <dbReference type="ARBA" id="ARBA00022842"/>
    </source>
</evidence>
<evidence type="ECO:0000313" key="8">
    <source>
        <dbReference type="EMBL" id="NKF23264.1"/>
    </source>
</evidence>
<dbReference type="Pfam" id="PF00348">
    <property type="entry name" value="polyprenyl_synt"/>
    <property type="match status" value="1"/>
</dbReference>
<dbReference type="PANTHER" id="PTHR43281:SF1">
    <property type="entry name" value="FARNESYL DIPHOSPHATE SYNTHASE"/>
    <property type="match status" value="1"/>
</dbReference>
<keyword evidence="6" id="KW-0414">Isoprene biosynthesis</keyword>
<comment type="cofactor">
    <cofactor evidence="1">
        <name>Mg(2+)</name>
        <dbReference type="ChEBI" id="CHEBI:18420"/>
    </cofactor>
</comment>
<evidence type="ECO:0000256" key="3">
    <source>
        <dbReference type="ARBA" id="ARBA00022679"/>
    </source>
</evidence>
<keyword evidence="5" id="KW-0460">Magnesium</keyword>
<dbReference type="InterPro" id="IPR008949">
    <property type="entry name" value="Isoprenoid_synthase_dom_sf"/>
</dbReference>
<dbReference type="GO" id="GO:0008654">
    <property type="term" value="P:phospholipid biosynthetic process"/>
    <property type="evidence" value="ECO:0007669"/>
    <property type="project" value="UniProtKB-ARBA"/>
</dbReference>
<dbReference type="PROSITE" id="PS00723">
    <property type="entry name" value="POLYPRENYL_SYNTHASE_1"/>
    <property type="match status" value="1"/>
</dbReference>
<keyword evidence="9" id="KW-1185">Reference proteome</keyword>
<name>A0A969WB45_9GAMM</name>
<dbReference type="FunFam" id="1.10.600.10:FF:000001">
    <property type="entry name" value="Geranylgeranyl diphosphate synthase"/>
    <property type="match status" value="1"/>
</dbReference>
<keyword evidence="3 7" id="KW-0808">Transferase</keyword>
<dbReference type="SFLD" id="SFLDS00005">
    <property type="entry name" value="Isoprenoid_Synthase_Type_I"/>
    <property type="match status" value="1"/>
</dbReference>
<evidence type="ECO:0000256" key="6">
    <source>
        <dbReference type="ARBA" id="ARBA00023229"/>
    </source>
</evidence>
<evidence type="ECO:0000313" key="9">
    <source>
        <dbReference type="Proteomes" id="UP000653472"/>
    </source>
</evidence>
<dbReference type="AlphaFoldDB" id="A0A969WB45"/>
<dbReference type="EMBL" id="JAAVXB010000007">
    <property type="protein sequence ID" value="NKF23264.1"/>
    <property type="molecule type" value="Genomic_DNA"/>
</dbReference>
<dbReference type="SUPFAM" id="SSF48576">
    <property type="entry name" value="Terpenoid synthases"/>
    <property type="match status" value="1"/>
</dbReference>
<evidence type="ECO:0000256" key="2">
    <source>
        <dbReference type="ARBA" id="ARBA00006706"/>
    </source>
</evidence>
<evidence type="ECO:0000256" key="7">
    <source>
        <dbReference type="RuleBase" id="RU004466"/>
    </source>
</evidence>
<comment type="similarity">
    <text evidence="2 7">Belongs to the FPP/GGPP synthase family.</text>
</comment>
<evidence type="ECO:0000256" key="1">
    <source>
        <dbReference type="ARBA" id="ARBA00001946"/>
    </source>
</evidence>
<dbReference type="PROSITE" id="PS00444">
    <property type="entry name" value="POLYPRENYL_SYNTHASE_2"/>
    <property type="match status" value="1"/>
</dbReference>
<proteinExistence type="inferred from homology"/>